<dbReference type="STRING" id="75913.A0A0K0G2X4"/>
<accession>A0A0K0G2X4</accession>
<dbReference type="Proteomes" id="UP000035680">
    <property type="component" value="Unassembled WGS sequence"/>
</dbReference>
<protein>
    <submittedName>
        <fullName evidence="3">Decapping nuclease</fullName>
    </submittedName>
</protein>
<dbReference type="Pfam" id="PF08652">
    <property type="entry name" value="RAI1"/>
    <property type="match status" value="1"/>
</dbReference>
<dbReference type="AlphaFoldDB" id="A0A0K0G2X4"/>
<reference evidence="3" key="2">
    <citation type="submission" date="2015-08" db="UniProtKB">
        <authorList>
            <consortium name="WormBaseParasite"/>
        </authorList>
    </citation>
    <scope>IDENTIFICATION</scope>
</reference>
<dbReference type="InterPro" id="IPR013961">
    <property type="entry name" value="RAI1"/>
</dbReference>
<organism evidence="2 3">
    <name type="scientific">Strongyloides venezuelensis</name>
    <name type="common">Threadworm</name>
    <dbReference type="NCBI Taxonomy" id="75913"/>
    <lineage>
        <taxon>Eukaryota</taxon>
        <taxon>Metazoa</taxon>
        <taxon>Ecdysozoa</taxon>
        <taxon>Nematoda</taxon>
        <taxon>Chromadorea</taxon>
        <taxon>Rhabditida</taxon>
        <taxon>Tylenchina</taxon>
        <taxon>Panagrolaimomorpha</taxon>
        <taxon>Strongyloidoidea</taxon>
        <taxon>Strongyloididae</taxon>
        <taxon>Strongyloides</taxon>
    </lineage>
</organism>
<keyword evidence="2" id="KW-1185">Reference proteome</keyword>
<evidence type="ECO:0000313" key="2">
    <source>
        <dbReference type="Proteomes" id="UP000035680"/>
    </source>
</evidence>
<proteinExistence type="predicted"/>
<reference evidence="2" key="1">
    <citation type="submission" date="2014-07" db="EMBL/GenBank/DDBJ databases">
        <authorList>
            <person name="Martin A.A"/>
            <person name="De Silva N."/>
        </authorList>
    </citation>
    <scope>NUCLEOTIDE SEQUENCE</scope>
</reference>
<sequence length="335" mass="38186">MSGEIPKPIKLFSFCAQKKDGKNEYTFDEKIFPVFHTRPVILEKPLDLVSGNKKSHQEYNSLYKLNHWELLTHINNSVGMSLNHITDHSNVVCHREFLKDLILLSLGINIVYTSVAVVYNDILFIEKVDNSTKSTIKDDLMIRYMNKKFNGFFTSLTDNDIHKANPTFDFYRDFYVTQTREFKVLDSKIKVMYTGEVDAVNPLNKSKHNNFLGMKLSPDHLMSILNGSALYKTWAEAFIAGNNLVYAGVVKNNKLVGSKFIEISKLEPYLPLPVSKIMEFVGKSLVKITDACNKHPGKCIIIPGNSSSLQIGDQETVKSMKFPRPTQRFFQAFPV</sequence>
<name>A0A0K0G2X4_STRVS</name>
<feature type="domain" description="RAI1-like" evidence="1">
    <location>
        <begin position="7"/>
        <end position="255"/>
    </location>
</feature>
<dbReference type="WBParaSite" id="SVE_1907500.1">
    <property type="protein sequence ID" value="SVE_1907500.1"/>
    <property type="gene ID" value="SVE_1907500"/>
</dbReference>
<evidence type="ECO:0000259" key="1">
    <source>
        <dbReference type="Pfam" id="PF08652"/>
    </source>
</evidence>
<evidence type="ECO:0000313" key="3">
    <source>
        <dbReference type="WBParaSite" id="SVE_1907500.1"/>
    </source>
</evidence>